<comment type="subcellular location">
    <subcellularLocation>
        <location evidence="5">Cell membrane</location>
        <topology evidence="5">Multi-pass membrane protein</topology>
    </subcellularLocation>
    <subcellularLocation>
        <location evidence="1">Endomembrane system</location>
        <topology evidence="1">Multi-pass membrane protein</topology>
    </subcellularLocation>
    <subcellularLocation>
        <location evidence="6">Membrane</location>
        <topology evidence="6">Multi-pass membrane protein</topology>
    </subcellularLocation>
</comment>
<keyword evidence="5" id="KW-0874">Quinone</keyword>
<sequence>MLNNFVIPDLYPVAPEIFLLTMSFVILFADLLFSATQRWVASALTIITLLGCAVLTVITADGQTSLTLSNLFVDDLLGDFLKLMTYLSVIMVLVYGRQYLVERGLDKGEFYLLVLYATLGMMVMISAASLLTLYLGLELMSLALYALVAIDRDSARATEAAMKYFVLGALASGLLLYGMSMIYGATGNLDIANISQVLYQGQADKTVLVFGLVFIVTGVAFKLGVVPFHMWIPDVYHGAPTVITMLIGSAPKLAAFAMALRLLVYALFSLVAEWQQMLLIMAVLSIGLGNLAAIAQKNIKRMLAYSAISHMGFMLLGLTSGVIGKEIDPFTAINAYSSALYYTVAYVLMSLGSFAMVLLLSRAGHEAEQLDDFKGLNQRSPWFAAMMLIFMLSMAGIPFFIGFFAKFAVLTAAIKAGHIAIAIGAVMFSLVGAFYYLRVIKLMYFDAPVDTAPLIATPAFRVLLSLNGIAVAAFGLFPDAVMAVCTAVLLHSL</sequence>
<feature type="transmembrane region" description="Helical" evidence="5">
    <location>
        <begin position="162"/>
        <end position="186"/>
    </location>
</feature>
<dbReference type="GO" id="GO:0012505">
    <property type="term" value="C:endomembrane system"/>
    <property type="evidence" value="ECO:0007669"/>
    <property type="project" value="UniProtKB-SubCell"/>
</dbReference>
<feature type="transmembrane region" description="Helical" evidence="5">
    <location>
        <begin position="80"/>
        <end position="96"/>
    </location>
</feature>
<feature type="transmembrane region" description="Helical" evidence="5">
    <location>
        <begin position="277"/>
        <end position="295"/>
    </location>
</feature>
<evidence type="ECO:0000256" key="1">
    <source>
        <dbReference type="ARBA" id="ARBA00004127"/>
    </source>
</evidence>
<keyword evidence="5" id="KW-1278">Translocase</keyword>
<dbReference type="GO" id="GO:0042773">
    <property type="term" value="P:ATP synthesis coupled electron transport"/>
    <property type="evidence" value="ECO:0007669"/>
    <property type="project" value="InterPro"/>
</dbReference>
<dbReference type="PANTHER" id="PTHR22773">
    <property type="entry name" value="NADH DEHYDROGENASE"/>
    <property type="match status" value="1"/>
</dbReference>
<comment type="catalytic activity">
    <reaction evidence="5">
        <text>a quinone + NADH + 5 H(+)(in) = a quinol + NAD(+) + 4 H(+)(out)</text>
        <dbReference type="Rhea" id="RHEA:57888"/>
        <dbReference type="ChEBI" id="CHEBI:15378"/>
        <dbReference type="ChEBI" id="CHEBI:24646"/>
        <dbReference type="ChEBI" id="CHEBI:57540"/>
        <dbReference type="ChEBI" id="CHEBI:57945"/>
        <dbReference type="ChEBI" id="CHEBI:132124"/>
    </reaction>
</comment>
<dbReference type="STRING" id="1565605.PG1C_08230"/>
<feature type="transmembrane region" description="Helical" evidence="5">
    <location>
        <begin position="469"/>
        <end position="490"/>
    </location>
</feature>
<comment type="function">
    <text evidence="5">NDH-1 shuttles electrons from NADH, via FMN and iron-sulfur (Fe-S) centers, to quinones in the respiratory chain. The immediate electron acceptor for the enzyme in this species is believed to be ubiquinone. Couples the redox reaction to proton translocation (for every two electrons transferred, four hydrogen ions are translocated across the cytoplasmic membrane), and thus conserves the redox energy in a proton gradient.</text>
</comment>
<evidence type="ECO:0000256" key="2">
    <source>
        <dbReference type="ARBA" id="ARBA00022692"/>
    </source>
</evidence>
<comment type="subunit">
    <text evidence="5">NDH-1 is composed of 14 different subunits. Subunits NuoA, H, J, K, L, M, N constitute the membrane sector of the complex.</text>
</comment>
<feature type="domain" description="NADH:quinone oxidoreductase/Mrp antiporter transmembrane" evidence="7">
    <location>
        <begin position="127"/>
        <end position="427"/>
    </location>
</feature>
<dbReference type="RefSeq" id="WP_202634372.1">
    <property type="nucleotide sequence ID" value="NZ_CP010554.1"/>
</dbReference>
<keyword evidence="5" id="KW-1003">Cell membrane</keyword>
<keyword evidence="4 5" id="KW-0472">Membrane</keyword>
<dbReference type="HOGENOM" id="CLU_007100_1_3_4"/>
<gene>
    <name evidence="5" type="primary">nuoN</name>
    <name evidence="8" type="ORF">PG1C_08230</name>
</gene>
<evidence type="ECO:0000256" key="6">
    <source>
        <dbReference type="RuleBase" id="RU000320"/>
    </source>
</evidence>
<evidence type="ECO:0000313" key="9">
    <source>
        <dbReference type="Proteomes" id="UP000061603"/>
    </source>
</evidence>
<dbReference type="Pfam" id="PF00361">
    <property type="entry name" value="Proton_antipo_M"/>
    <property type="match status" value="1"/>
</dbReference>
<reference evidence="8 9" key="1">
    <citation type="journal article" date="2015" name="Genome Announc.">
        <title>Complete Genome Sequence of a Novel Bacterium within the Family Rhodocyclaceae That Degrades Polycyclic Aromatic Hydrocarbons.</title>
        <authorList>
            <person name="Singleton D.R."/>
            <person name="Dickey A.N."/>
            <person name="Scholl E.H."/>
            <person name="Wright F.A."/>
            <person name="Aitken M.D."/>
        </authorList>
    </citation>
    <scope>NUCLEOTIDE SEQUENCE [LARGE SCALE GENOMIC DNA]</scope>
    <source>
        <strain evidence="9">PG1-Ca6</strain>
    </source>
</reference>
<dbReference type="PATRIC" id="fig|1565605.3.peg.1746"/>
<dbReference type="GO" id="GO:0048038">
    <property type="term" value="F:quinone binding"/>
    <property type="evidence" value="ECO:0007669"/>
    <property type="project" value="UniProtKB-KW"/>
</dbReference>
<name>A0A0C5J9S0_9PROT</name>
<dbReference type="PRINTS" id="PR01434">
    <property type="entry name" value="NADHDHGNASE5"/>
</dbReference>
<feature type="transmembrane region" description="Helical" evidence="5">
    <location>
        <begin position="339"/>
        <end position="361"/>
    </location>
</feature>
<evidence type="ECO:0000256" key="5">
    <source>
        <dbReference type="HAMAP-Rule" id="MF_00445"/>
    </source>
</evidence>
<dbReference type="EC" id="7.1.1.-" evidence="5"/>
<protein>
    <recommendedName>
        <fullName evidence="5">NADH-quinone oxidoreductase subunit N</fullName>
        <ecNumber evidence="5">7.1.1.-</ecNumber>
    </recommendedName>
    <alternativeName>
        <fullName evidence="5">NADH dehydrogenase I subunit N</fullName>
    </alternativeName>
    <alternativeName>
        <fullName evidence="5">NDH-1 subunit N</fullName>
    </alternativeName>
</protein>
<feature type="transmembrane region" description="Helical" evidence="5">
    <location>
        <begin position="12"/>
        <end position="33"/>
    </location>
</feature>
<dbReference type="GO" id="GO:0005886">
    <property type="term" value="C:plasma membrane"/>
    <property type="evidence" value="ECO:0007669"/>
    <property type="project" value="UniProtKB-SubCell"/>
</dbReference>
<comment type="similarity">
    <text evidence="5">Belongs to the complex I subunit 2 family.</text>
</comment>
<keyword evidence="5 8" id="KW-0830">Ubiquinone</keyword>
<evidence type="ECO:0000256" key="4">
    <source>
        <dbReference type="ARBA" id="ARBA00023136"/>
    </source>
</evidence>
<keyword evidence="9" id="KW-1185">Reference proteome</keyword>
<keyword evidence="2 5" id="KW-0812">Transmembrane</keyword>
<proteinExistence type="inferred from homology"/>
<organism evidence="8 9">
    <name type="scientific">Rugosibacter aromaticivorans</name>
    <dbReference type="NCBI Taxonomy" id="1565605"/>
    <lineage>
        <taxon>Bacteria</taxon>
        <taxon>Pseudomonadati</taxon>
        <taxon>Pseudomonadota</taxon>
        <taxon>Betaproteobacteria</taxon>
        <taxon>Nitrosomonadales</taxon>
        <taxon>Sterolibacteriaceae</taxon>
        <taxon>Rugosibacter</taxon>
    </lineage>
</organism>
<evidence type="ECO:0000259" key="7">
    <source>
        <dbReference type="Pfam" id="PF00361"/>
    </source>
</evidence>
<feature type="transmembrane region" description="Helical" evidence="5">
    <location>
        <begin position="40"/>
        <end position="60"/>
    </location>
</feature>
<dbReference type="HAMAP" id="MF_00445">
    <property type="entry name" value="NDH1_NuoN_1"/>
    <property type="match status" value="1"/>
</dbReference>
<dbReference type="InterPro" id="IPR010096">
    <property type="entry name" value="NADH-Q_OxRdtase_suN/2"/>
</dbReference>
<evidence type="ECO:0000256" key="3">
    <source>
        <dbReference type="ARBA" id="ARBA00022989"/>
    </source>
</evidence>
<keyword evidence="5" id="KW-0520">NAD</keyword>
<dbReference type="NCBIfam" id="TIGR01770">
    <property type="entry name" value="NDH_I_N"/>
    <property type="match status" value="1"/>
</dbReference>
<feature type="transmembrane region" description="Helical" evidence="5">
    <location>
        <begin position="302"/>
        <end position="324"/>
    </location>
</feature>
<dbReference type="Proteomes" id="UP000061603">
    <property type="component" value="Chromosome"/>
</dbReference>
<accession>A0A0C5J9S0</accession>
<dbReference type="AlphaFoldDB" id="A0A0C5J9S0"/>
<dbReference type="NCBIfam" id="NF004442">
    <property type="entry name" value="PRK05777.1-5"/>
    <property type="match status" value="1"/>
</dbReference>
<feature type="transmembrane region" description="Helical" evidence="5">
    <location>
        <begin position="108"/>
        <end position="125"/>
    </location>
</feature>
<dbReference type="KEGG" id="rbu:PG1C_08230"/>
<dbReference type="InterPro" id="IPR001750">
    <property type="entry name" value="ND/Mrp_TM"/>
</dbReference>
<dbReference type="GO" id="GO:0008137">
    <property type="term" value="F:NADH dehydrogenase (ubiquinone) activity"/>
    <property type="evidence" value="ECO:0007669"/>
    <property type="project" value="InterPro"/>
</dbReference>
<dbReference type="EMBL" id="CP010554">
    <property type="protein sequence ID" value="AJP48449.1"/>
    <property type="molecule type" value="Genomic_DNA"/>
</dbReference>
<feature type="transmembrane region" description="Helical" evidence="5">
    <location>
        <begin position="416"/>
        <end position="437"/>
    </location>
</feature>
<feature type="transmembrane region" description="Helical" evidence="5">
    <location>
        <begin position="206"/>
        <end position="232"/>
    </location>
</feature>
<feature type="transmembrane region" description="Helical" evidence="5">
    <location>
        <begin position="131"/>
        <end position="150"/>
    </location>
</feature>
<feature type="transmembrane region" description="Helical" evidence="5">
    <location>
        <begin position="382"/>
        <end position="404"/>
    </location>
</feature>
<dbReference type="GO" id="GO:0050136">
    <property type="term" value="F:NADH dehydrogenase (quinone) (non-electrogenic) activity"/>
    <property type="evidence" value="ECO:0007669"/>
    <property type="project" value="UniProtKB-UniRule"/>
</dbReference>
<keyword evidence="5" id="KW-0813">Transport</keyword>
<keyword evidence="3 5" id="KW-1133">Transmembrane helix</keyword>
<evidence type="ECO:0000313" key="8">
    <source>
        <dbReference type="EMBL" id="AJP48449.1"/>
    </source>
</evidence>